<evidence type="ECO:0000256" key="2">
    <source>
        <dbReference type="ARBA" id="ARBA00022448"/>
    </source>
</evidence>
<evidence type="ECO:0000256" key="8">
    <source>
        <dbReference type="ARBA" id="ARBA00023186"/>
    </source>
</evidence>
<feature type="transmembrane region" description="Helical" evidence="10">
    <location>
        <begin position="70"/>
        <end position="88"/>
    </location>
</feature>
<keyword evidence="6 10" id="KW-1133">Transmembrane helix</keyword>
<dbReference type="GO" id="GO:0006614">
    <property type="term" value="P:SRP-dependent cotranslational protein targeting to membrane"/>
    <property type="evidence" value="ECO:0007669"/>
    <property type="project" value="TreeGrafter"/>
</dbReference>
<dbReference type="Gene3D" id="1.10.3380.10">
    <property type="entry name" value="Sec63 N-terminal domain-like domain"/>
    <property type="match status" value="1"/>
</dbReference>
<dbReference type="CDD" id="cd06257">
    <property type="entry name" value="DnaJ"/>
    <property type="match status" value="1"/>
</dbReference>
<feature type="domain" description="J" evidence="11">
    <location>
        <begin position="98"/>
        <end position="165"/>
    </location>
</feature>
<dbReference type="InterPro" id="IPR014756">
    <property type="entry name" value="Ig_E-set"/>
</dbReference>
<dbReference type="PANTHER" id="PTHR24075:SF0">
    <property type="entry name" value="TRANSLOCATION PROTEIN SEC63 HOMOLOG"/>
    <property type="match status" value="1"/>
</dbReference>
<name>A0A1Y1YNH8_9FUNG</name>
<gene>
    <name evidence="12" type="ORF">K493DRAFT_335725</name>
</gene>
<dbReference type="EMBL" id="MCFE01000096">
    <property type="protein sequence ID" value="ORX99525.1"/>
    <property type="molecule type" value="Genomic_DNA"/>
</dbReference>
<accession>A0A1Y1YNH8</accession>
<dbReference type="SUPFAM" id="SSF46565">
    <property type="entry name" value="Chaperone J-domain"/>
    <property type="match status" value="1"/>
</dbReference>
<dbReference type="InParanoid" id="A0A1Y1YNH8"/>
<feature type="transmembrane region" description="Helical" evidence="10">
    <location>
        <begin position="12"/>
        <end position="32"/>
    </location>
</feature>
<dbReference type="Pfam" id="PF02889">
    <property type="entry name" value="Sec63"/>
    <property type="match status" value="1"/>
</dbReference>
<comment type="caution">
    <text evidence="12">The sequence shown here is derived from an EMBL/GenBank/DDBJ whole genome shotgun (WGS) entry which is preliminary data.</text>
</comment>
<feature type="transmembrane region" description="Helical" evidence="10">
    <location>
        <begin position="190"/>
        <end position="213"/>
    </location>
</feature>
<feature type="region of interest" description="Disordered" evidence="9">
    <location>
        <begin position="589"/>
        <end position="634"/>
    </location>
</feature>
<dbReference type="PRINTS" id="PR00625">
    <property type="entry name" value="JDOMAIN"/>
</dbReference>
<keyword evidence="4" id="KW-0256">Endoplasmic reticulum</keyword>
<sequence>MKYEYDESGVTFNYFILSVVGIALIPATISLFRKPKAARKDPRSCRCELCVKKEAALKERKKTSAVSKKLIFVVLGWVLFGFLAYKAATTKIETNIWDPYEILGIDSGATTKQIKKHYKKLSLKWHPDKVSAELAEEAESKFVEITKAYKVLTDDEIRKNYEEFGHPDGRQSMSLGIALPSWLVESGNSFFVLAIYGGLFGVLLPLYVGRWWYKSLRYTKDKILNQTMATYFRQLQDDISLRGLIELLSTSAEFKEEVTFKPSDAVEVPKLIKLIEQTLEERGEVYMKSKKYTAPYCVKAHTLITAHIHRVPVEDSSLAADQKEIIQRSIHLVLGMLQISMAHSWFETTVHCMELSQMLVQGLHVSRAPIFQLPYINEEMARAFAQKKVRSIKHLIDLPNDERKLVLRELSAEKYENLMNVAMDYPCINIAKAYFKVVGDDAITPGAIVTCVIKLNLTSARHQAEHPDKVCVDNDNDDEEGHGCQSGCHPRPHSDKEENHEAIRIHSPYFPLDKKPFWWVVVCDPRGNRINLPIDKVGNLSFDSIKTVKFQFQAPPRPGAYPFTVFVKSDSQVGSDLRRNIELHVQDASVLPPEEEIEDEISEPEEDSIAGQMAQLRAQQQGKGNAGDDTSDEE</sequence>
<dbReference type="OrthoDB" id="1734229at2759"/>
<evidence type="ECO:0000313" key="13">
    <source>
        <dbReference type="Proteomes" id="UP000193498"/>
    </source>
</evidence>
<dbReference type="GO" id="GO:0008320">
    <property type="term" value="F:protein transmembrane transporter activity"/>
    <property type="evidence" value="ECO:0007669"/>
    <property type="project" value="TreeGrafter"/>
</dbReference>
<evidence type="ECO:0000259" key="11">
    <source>
        <dbReference type="PROSITE" id="PS50076"/>
    </source>
</evidence>
<evidence type="ECO:0000256" key="9">
    <source>
        <dbReference type="SAM" id="MobiDB-lite"/>
    </source>
</evidence>
<protein>
    <submittedName>
        <fullName evidence="12">DnaJ-domain-containing protein</fullName>
    </submittedName>
</protein>
<evidence type="ECO:0000256" key="3">
    <source>
        <dbReference type="ARBA" id="ARBA00022692"/>
    </source>
</evidence>
<keyword evidence="8" id="KW-0143">Chaperone</keyword>
<proteinExistence type="predicted"/>
<dbReference type="Gene3D" id="1.10.287.110">
    <property type="entry name" value="DnaJ domain"/>
    <property type="match status" value="1"/>
</dbReference>
<evidence type="ECO:0000256" key="10">
    <source>
        <dbReference type="SAM" id="Phobius"/>
    </source>
</evidence>
<keyword evidence="13" id="KW-1185">Reference proteome</keyword>
<comment type="subcellular location">
    <subcellularLocation>
        <location evidence="1">Endoplasmic reticulum membrane</location>
        <topology evidence="1">Multi-pass membrane protein</topology>
    </subcellularLocation>
</comment>
<reference evidence="12 13" key="1">
    <citation type="submission" date="2016-07" db="EMBL/GenBank/DDBJ databases">
        <title>Pervasive Adenine N6-methylation of Active Genes in Fungi.</title>
        <authorList>
            <consortium name="DOE Joint Genome Institute"/>
            <person name="Mondo S.J."/>
            <person name="Dannebaum R.O."/>
            <person name="Kuo R.C."/>
            <person name="Labutti K."/>
            <person name="Haridas S."/>
            <person name="Kuo A."/>
            <person name="Salamov A."/>
            <person name="Ahrendt S.R."/>
            <person name="Lipzen A."/>
            <person name="Sullivan W."/>
            <person name="Andreopoulos W.B."/>
            <person name="Clum A."/>
            <person name="Lindquist E."/>
            <person name="Daum C."/>
            <person name="Ramamoorthy G.K."/>
            <person name="Gryganskyi A."/>
            <person name="Culley D."/>
            <person name="Magnuson J.K."/>
            <person name="James T.Y."/>
            <person name="O'Malley M.A."/>
            <person name="Stajich J.E."/>
            <person name="Spatafora J.W."/>
            <person name="Visel A."/>
            <person name="Grigoriev I.V."/>
        </authorList>
    </citation>
    <scope>NUCLEOTIDE SEQUENCE [LARGE SCALE GENOMIC DNA]</scope>
    <source>
        <strain evidence="12 13">CBS 931.73</strain>
    </source>
</reference>
<dbReference type="PROSITE" id="PS50076">
    <property type="entry name" value="DNAJ_2"/>
    <property type="match status" value="1"/>
</dbReference>
<dbReference type="SMART" id="SM00271">
    <property type="entry name" value="DnaJ"/>
    <property type="match status" value="1"/>
</dbReference>
<evidence type="ECO:0000313" key="12">
    <source>
        <dbReference type="EMBL" id="ORX99525.1"/>
    </source>
</evidence>
<evidence type="ECO:0000256" key="5">
    <source>
        <dbReference type="ARBA" id="ARBA00022927"/>
    </source>
</evidence>
<organism evidence="12 13">
    <name type="scientific">Basidiobolus meristosporus CBS 931.73</name>
    <dbReference type="NCBI Taxonomy" id="1314790"/>
    <lineage>
        <taxon>Eukaryota</taxon>
        <taxon>Fungi</taxon>
        <taxon>Fungi incertae sedis</taxon>
        <taxon>Zoopagomycota</taxon>
        <taxon>Entomophthoromycotina</taxon>
        <taxon>Basidiobolomycetes</taxon>
        <taxon>Basidiobolales</taxon>
        <taxon>Basidiobolaceae</taxon>
        <taxon>Basidiobolus</taxon>
    </lineage>
</organism>
<dbReference type="InterPro" id="IPR035892">
    <property type="entry name" value="C2_domain_sf"/>
</dbReference>
<dbReference type="STRING" id="1314790.A0A1Y1YNH8"/>
<feature type="compositionally biased region" description="Acidic residues" evidence="9">
    <location>
        <begin position="593"/>
        <end position="608"/>
    </location>
</feature>
<evidence type="ECO:0000256" key="7">
    <source>
        <dbReference type="ARBA" id="ARBA00023136"/>
    </source>
</evidence>
<evidence type="ECO:0000256" key="6">
    <source>
        <dbReference type="ARBA" id="ARBA00022989"/>
    </source>
</evidence>
<keyword evidence="5" id="KW-0653">Protein transport</keyword>
<dbReference type="GO" id="GO:0006620">
    <property type="term" value="P:post-translational protein targeting to endoplasmic reticulum membrane"/>
    <property type="evidence" value="ECO:0007669"/>
    <property type="project" value="TreeGrafter"/>
</dbReference>
<dbReference type="InterPro" id="IPR001623">
    <property type="entry name" value="DnaJ_domain"/>
</dbReference>
<keyword evidence="7 10" id="KW-0472">Membrane</keyword>
<dbReference type="Gene3D" id="2.60.40.150">
    <property type="entry name" value="C2 domain"/>
    <property type="match status" value="1"/>
</dbReference>
<dbReference type="Proteomes" id="UP000193498">
    <property type="component" value="Unassembled WGS sequence"/>
</dbReference>
<dbReference type="InterPro" id="IPR036869">
    <property type="entry name" value="J_dom_sf"/>
</dbReference>
<dbReference type="FunFam" id="1.10.287.110:FF:000039">
    <property type="entry name" value="Protein translocation complex component (Npl1)"/>
    <property type="match status" value="1"/>
</dbReference>
<dbReference type="FunCoup" id="A0A1Y1YNH8">
    <property type="interactions" value="876"/>
</dbReference>
<dbReference type="Gene3D" id="1.10.150.20">
    <property type="entry name" value="5' to 3' exonuclease, C-terminal subdomain"/>
    <property type="match status" value="1"/>
</dbReference>
<dbReference type="SUPFAM" id="SSF81296">
    <property type="entry name" value="E set domains"/>
    <property type="match status" value="1"/>
</dbReference>
<dbReference type="GO" id="GO:0003723">
    <property type="term" value="F:RNA binding"/>
    <property type="evidence" value="ECO:0007669"/>
    <property type="project" value="TreeGrafter"/>
</dbReference>
<dbReference type="SUPFAM" id="SSF158702">
    <property type="entry name" value="Sec63 N-terminal domain-like"/>
    <property type="match status" value="1"/>
</dbReference>
<evidence type="ECO:0000256" key="4">
    <source>
        <dbReference type="ARBA" id="ARBA00022824"/>
    </source>
</evidence>
<dbReference type="InterPro" id="IPR004179">
    <property type="entry name" value="Sec63-dom"/>
</dbReference>
<dbReference type="PANTHER" id="PTHR24075">
    <property type="entry name" value="SEC63 DOMAIN-CONTAINING"/>
    <property type="match status" value="1"/>
</dbReference>
<dbReference type="AlphaFoldDB" id="A0A1Y1YNH8"/>
<keyword evidence="3 10" id="KW-0812">Transmembrane</keyword>
<dbReference type="Pfam" id="PF00226">
    <property type="entry name" value="DnaJ"/>
    <property type="match status" value="1"/>
</dbReference>
<keyword evidence="2" id="KW-0813">Transport</keyword>
<dbReference type="SMART" id="SM00973">
    <property type="entry name" value="Sec63"/>
    <property type="match status" value="1"/>
</dbReference>
<evidence type="ECO:0000256" key="1">
    <source>
        <dbReference type="ARBA" id="ARBA00004477"/>
    </source>
</evidence>
<dbReference type="GO" id="GO:0031207">
    <property type="term" value="C:Sec62/Sec63 complex"/>
    <property type="evidence" value="ECO:0007669"/>
    <property type="project" value="TreeGrafter"/>
</dbReference>